<dbReference type="InterPro" id="IPR000719">
    <property type="entry name" value="Prot_kinase_dom"/>
</dbReference>
<organism evidence="11 12">
    <name type="scientific">Kuraishia capsulata CBS 1993</name>
    <dbReference type="NCBI Taxonomy" id="1382522"/>
    <lineage>
        <taxon>Eukaryota</taxon>
        <taxon>Fungi</taxon>
        <taxon>Dikarya</taxon>
        <taxon>Ascomycota</taxon>
        <taxon>Saccharomycotina</taxon>
        <taxon>Pichiomycetes</taxon>
        <taxon>Pichiales</taxon>
        <taxon>Pichiaceae</taxon>
        <taxon>Kuraishia</taxon>
    </lineage>
</organism>
<dbReference type="GO" id="GO:0004674">
    <property type="term" value="F:protein serine/threonine kinase activity"/>
    <property type="evidence" value="ECO:0007669"/>
    <property type="project" value="UniProtKB-KW"/>
</dbReference>
<reference evidence="11" key="2">
    <citation type="submission" date="2014-02" db="EMBL/GenBank/DDBJ databases">
        <title>Complete DNA sequence of /Kuraishia capsulata/ illustrates novel genomic features among budding yeasts (/Saccharomycotina/).</title>
        <authorList>
            <person name="Morales L."/>
            <person name="Noel B."/>
            <person name="Porcel B."/>
            <person name="Marcet-Houben M."/>
            <person name="Hullo M-F."/>
            <person name="Sacerdot C."/>
            <person name="Tekaia F."/>
            <person name="Leh-Louis V."/>
            <person name="Despons L."/>
            <person name="Khanna V."/>
            <person name="Aury J-M."/>
            <person name="Barbe V."/>
            <person name="Couloux A."/>
            <person name="Labadie K."/>
            <person name="Pelletier E."/>
            <person name="Souciet J-L."/>
            <person name="Boekhout T."/>
            <person name="Gabaldon T."/>
            <person name="Wincker P."/>
            <person name="Dujon B."/>
        </authorList>
    </citation>
    <scope>NUCLEOTIDE SEQUENCE</scope>
    <source>
        <strain evidence="11">CBS 1993</strain>
    </source>
</reference>
<keyword evidence="2" id="KW-0723">Serine/threonine-protein kinase</keyword>
<feature type="compositionally biased region" description="Polar residues" evidence="9">
    <location>
        <begin position="390"/>
        <end position="414"/>
    </location>
</feature>
<accession>W6MJP4</accession>
<dbReference type="GeneID" id="34519603"/>
<evidence type="ECO:0000313" key="11">
    <source>
        <dbReference type="EMBL" id="CDK26208.1"/>
    </source>
</evidence>
<dbReference type="PROSITE" id="PS50011">
    <property type="entry name" value="PROTEIN_KINASE_DOM"/>
    <property type="match status" value="1"/>
</dbReference>
<keyword evidence="3" id="KW-0808">Transferase</keyword>
<dbReference type="InterPro" id="IPR051131">
    <property type="entry name" value="NEK_Ser/Thr_kinase_NIMA"/>
</dbReference>
<comment type="catalytic activity">
    <reaction evidence="8">
        <text>L-seryl-[protein] + ATP = O-phospho-L-seryl-[protein] + ADP + H(+)</text>
        <dbReference type="Rhea" id="RHEA:17989"/>
        <dbReference type="Rhea" id="RHEA-COMP:9863"/>
        <dbReference type="Rhea" id="RHEA-COMP:11604"/>
        <dbReference type="ChEBI" id="CHEBI:15378"/>
        <dbReference type="ChEBI" id="CHEBI:29999"/>
        <dbReference type="ChEBI" id="CHEBI:30616"/>
        <dbReference type="ChEBI" id="CHEBI:83421"/>
        <dbReference type="ChEBI" id="CHEBI:456216"/>
        <dbReference type="EC" id="2.7.11.1"/>
    </reaction>
</comment>
<sequence>MSNIADDFQPLEIIGRGSFGCVRKVRRKSDGKIFGRKEISYVAMNSKEKQQLSAEFRILRELKHQNIVQYIHHDHIPEEHVVHLYMEYCDGGDLSTVIKNYKQRKEYVPEEMIWPIFTQVLLALYRCHNGFDIPAVSNVFQSTPEENAPKNIDQGSVVIHRDIKPDNIFLLKDSSVKLGDFGLAKMLKHENEFAKTYVGTPYYMSPEVLVDKPYSPVCDIWSLGCVMYEMCSLAPPFQAKTHFSLHEKIKAGTFNPIPEHYSHRLKMVINACLITDPEERASANQLLQDSSFKIFRKELELSHRENELWKMESQLTTREKKLKAVEDVMYESMNKELEHQRELMELEVDEIRRSYRNEFQFVLEQQVEQQLSNILGKKVTLGQAMASKPKTTASLASPSPFENITIPSSPSMSKLQGPRQLSNDDRLRRPLGLIQDLGPKKPTYHGTRY</sequence>
<dbReference type="STRING" id="1382522.W6MJP4"/>
<evidence type="ECO:0000256" key="9">
    <source>
        <dbReference type="SAM" id="MobiDB-lite"/>
    </source>
</evidence>
<dbReference type="PANTHER" id="PTHR44899">
    <property type="entry name" value="CAMK FAMILY PROTEIN KINASE"/>
    <property type="match status" value="1"/>
</dbReference>
<keyword evidence="12" id="KW-1185">Reference proteome</keyword>
<dbReference type="CDD" id="cd08217">
    <property type="entry name" value="STKc_Nek2"/>
    <property type="match status" value="1"/>
</dbReference>
<evidence type="ECO:0000256" key="6">
    <source>
        <dbReference type="ARBA" id="ARBA00022840"/>
    </source>
</evidence>
<dbReference type="SUPFAM" id="SSF56112">
    <property type="entry name" value="Protein kinase-like (PK-like)"/>
    <property type="match status" value="1"/>
</dbReference>
<dbReference type="InterPro" id="IPR011009">
    <property type="entry name" value="Kinase-like_dom_sf"/>
</dbReference>
<dbReference type="Gene3D" id="3.30.200.20">
    <property type="entry name" value="Phosphorylase Kinase, domain 1"/>
    <property type="match status" value="1"/>
</dbReference>
<dbReference type="EC" id="2.7.11.1" evidence="1"/>
<proteinExistence type="predicted"/>
<dbReference type="RefSeq" id="XP_022458215.1">
    <property type="nucleotide sequence ID" value="XM_022604433.1"/>
</dbReference>
<dbReference type="GO" id="GO:0005524">
    <property type="term" value="F:ATP binding"/>
    <property type="evidence" value="ECO:0007669"/>
    <property type="project" value="UniProtKB-KW"/>
</dbReference>
<feature type="region of interest" description="Disordered" evidence="9">
    <location>
        <begin position="390"/>
        <end position="449"/>
    </location>
</feature>
<dbReference type="Pfam" id="PF00069">
    <property type="entry name" value="Pkinase"/>
    <property type="match status" value="2"/>
</dbReference>
<evidence type="ECO:0000256" key="7">
    <source>
        <dbReference type="ARBA" id="ARBA00047899"/>
    </source>
</evidence>
<protein>
    <recommendedName>
        <fullName evidence="1">non-specific serine/threonine protein kinase</fullName>
        <ecNumber evidence="1">2.7.11.1</ecNumber>
    </recommendedName>
</protein>
<evidence type="ECO:0000256" key="8">
    <source>
        <dbReference type="ARBA" id="ARBA00048679"/>
    </source>
</evidence>
<dbReference type="Gene3D" id="1.10.510.10">
    <property type="entry name" value="Transferase(Phosphotransferase) domain 1"/>
    <property type="match status" value="1"/>
</dbReference>
<keyword evidence="4" id="KW-0547">Nucleotide-binding</keyword>
<keyword evidence="5" id="KW-0418">Kinase</keyword>
<evidence type="ECO:0000259" key="10">
    <source>
        <dbReference type="PROSITE" id="PS50011"/>
    </source>
</evidence>
<evidence type="ECO:0000256" key="1">
    <source>
        <dbReference type="ARBA" id="ARBA00012513"/>
    </source>
</evidence>
<dbReference type="Proteomes" id="UP000019384">
    <property type="component" value="Unassembled WGS sequence"/>
</dbReference>
<evidence type="ECO:0000313" key="12">
    <source>
        <dbReference type="Proteomes" id="UP000019384"/>
    </source>
</evidence>
<dbReference type="InterPro" id="IPR008271">
    <property type="entry name" value="Ser/Thr_kinase_AS"/>
</dbReference>
<keyword evidence="6" id="KW-0067">ATP-binding</keyword>
<dbReference type="EMBL" id="HG793126">
    <property type="protein sequence ID" value="CDK26208.1"/>
    <property type="molecule type" value="Genomic_DNA"/>
</dbReference>
<dbReference type="PROSITE" id="PS00108">
    <property type="entry name" value="PROTEIN_KINASE_ST"/>
    <property type="match status" value="1"/>
</dbReference>
<feature type="domain" description="Protein kinase" evidence="10">
    <location>
        <begin position="8"/>
        <end position="292"/>
    </location>
</feature>
<dbReference type="OrthoDB" id="10250725at2759"/>
<dbReference type="PANTHER" id="PTHR44899:SF10">
    <property type="entry name" value="NIMA-RELATED KINASE 2"/>
    <property type="match status" value="1"/>
</dbReference>
<evidence type="ECO:0000256" key="2">
    <source>
        <dbReference type="ARBA" id="ARBA00022527"/>
    </source>
</evidence>
<name>W6MJP4_9ASCO</name>
<dbReference type="SMART" id="SM00220">
    <property type="entry name" value="S_TKc"/>
    <property type="match status" value="1"/>
</dbReference>
<dbReference type="HOGENOM" id="CLU_000288_63_23_1"/>
<evidence type="ECO:0000256" key="5">
    <source>
        <dbReference type="ARBA" id="ARBA00022777"/>
    </source>
</evidence>
<reference evidence="11" key="1">
    <citation type="submission" date="2013-12" db="EMBL/GenBank/DDBJ databases">
        <authorList>
            <person name="Genoscope - CEA"/>
        </authorList>
    </citation>
    <scope>NUCLEOTIDE SEQUENCE</scope>
    <source>
        <strain evidence="11">CBS 1993</strain>
    </source>
</reference>
<evidence type="ECO:0000256" key="3">
    <source>
        <dbReference type="ARBA" id="ARBA00022679"/>
    </source>
</evidence>
<gene>
    <name evidence="11" type="ORF">KUCA_T00002179001</name>
</gene>
<dbReference type="AlphaFoldDB" id="W6MJP4"/>
<comment type="catalytic activity">
    <reaction evidence="7">
        <text>L-threonyl-[protein] + ATP = O-phospho-L-threonyl-[protein] + ADP + H(+)</text>
        <dbReference type="Rhea" id="RHEA:46608"/>
        <dbReference type="Rhea" id="RHEA-COMP:11060"/>
        <dbReference type="Rhea" id="RHEA-COMP:11605"/>
        <dbReference type="ChEBI" id="CHEBI:15378"/>
        <dbReference type="ChEBI" id="CHEBI:30013"/>
        <dbReference type="ChEBI" id="CHEBI:30616"/>
        <dbReference type="ChEBI" id="CHEBI:61977"/>
        <dbReference type="ChEBI" id="CHEBI:456216"/>
        <dbReference type="EC" id="2.7.11.1"/>
    </reaction>
</comment>
<evidence type="ECO:0000256" key="4">
    <source>
        <dbReference type="ARBA" id="ARBA00022741"/>
    </source>
</evidence>